<evidence type="ECO:0000256" key="10">
    <source>
        <dbReference type="ARBA" id="ARBA00031398"/>
    </source>
</evidence>
<dbReference type="Pfam" id="PF06397">
    <property type="entry name" value="Desulfoferrod_N"/>
    <property type="match status" value="1"/>
</dbReference>
<evidence type="ECO:0000259" key="14">
    <source>
        <dbReference type="Pfam" id="PF01880"/>
    </source>
</evidence>
<evidence type="ECO:0000256" key="6">
    <source>
        <dbReference type="ARBA" id="ARBA00022723"/>
    </source>
</evidence>
<feature type="binding site" evidence="12">
    <location>
        <position position="72"/>
    </location>
    <ligand>
        <name>Fe cation</name>
        <dbReference type="ChEBI" id="CHEBI:24875"/>
        <label>1</label>
    </ligand>
</feature>
<feature type="non-terminal residue" evidence="16">
    <location>
        <position position="1"/>
    </location>
</feature>
<keyword evidence="8 12" id="KW-0408">Iron</keyword>
<dbReference type="InterPro" id="IPR002742">
    <property type="entry name" value="Desulfoferrodoxin_Fe-bd_dom"/>
</dbReference>
<feature type="binding site" evidence="12">
    <location>
        <position position="33"/>
    </location>
    <ligand>
        <name>Fe cation</name>
        <dbReference type="ChEBI" id="CHEBI:24875"/>
        <label>1</label>
    </ligand>
</feature>
<dbReference type="AlphaFoldDB" id="A0A0G0FBH2"/>
<comment type="cofactor">
    <cofactor evidence="12">
        <name>Fe(3+)</name>
        <dbReference type="ChEBI" id="CHEBI:29034"/>
    </cofactor>
    <text evidence="12">Binds 1 Fe(3+) ion per subunit. The iron ion 1 is coordinated via 4 cysteine residues.</text>
</comment>
<dbReference type="PANTHER" id="PTHR36541">
    <property type="entry name" value="SUPEROXIDE REDUCTASE-RELATED"/>
    <property type="match status" value="1"/>
</dbReference>
<feature type="binding site" evidence="12">
    <location>
        <position position="144"/>
    </location>
    <ligand>
        <name>Fe cation</name>
        <dbReference type="ChEBI" id="CHEBI:24875"/>
        <label>1</label>
    </ligand>
</feature>
<feature type="binding site" evidence="12">
    <location>
        <position position="36"/>
    </location>
    <ligand>
        <name>Fe cation</name>
        <dbReference type="ChEBI" id="CHEBI:24875"/>
        <label>1</label>
    </ligand>
</feature>
<comment type="function">
    <text evidence="9">Catalyzes the one-electron reduction of superoxide anion radical to hydrogen peroxide at a nonheme ferrous iron center. Plays a fundamental role in case of oxidative stress via its superoxide detoxification activity.</text>
</comment>
<evidence type="ECO:0000256" key="12">
    <source>
        <dbReference type="PIRSR" id="PIRSR604793-1"/>
    </source>
</evidence>
<dbReference type="PATRIC" id="fig|1619098.3.peg.495"/>
<evidence type="ECO:0000259" key="15">
    <source>
        <dbReference type="Pfam" id="PF06397"/>
    </source>
</evidence>
<dbReference type="InterPro" id="IPR051233">
    <property type="entry name" value="Desulfoferrodoxin_SOR"/>
</dbReference>
<sequence>CVLLNLLHFIYVIILSITYIFSILMEKKQIYRCPICGNVVELVYVGGGTLVCCGQPMLLEEVKKSEEGNEKHLPVVNVNGNEVSVKVGSIPHPMTEEHFIQWIECMVGENVYKKELKPNEAAEAVFMVEGDTSNMIVRAYCNIHGLWQA</sequence>
<dbReference type="CDD" id="cd00974">
    <property type="entry name" value="DSRD"/>
    <property type="match status" value="1"/>
</dbReference>
<evidence type="ECO:0000313" key="16">
    <source>
        <dbReference type="EMBL" id="KKQ15267.1"/>
    </source>
</evidence>
<dbReference type="InterPro" id="IPR038094">
    <property type="entry name" value="Desulfoferrodoxin_N_sf"/>
</dbReference>
<evidence type="ECO:0000313" key="17">
    <source>
        <dbReference type="Proteomes" id="UP000033886"/>
    </source>
</evidence>
<keyword evidence="7" id="KW-0249">Electron transport</keyword>
<comment type="similarity">
    <text evidence="2">Belongs to the desulfoferrodoxin family.</text>
</comment>
<evidence type="ECO:0000256" key="11">
    <source>
        <dbReference type="ARBA" id="ARBA00047448"/>
    </source>
</evidence>
<dbReference type="InterPro" id="IPR004462">
    <property type="entry name" value="Desulfoferrodoxin_N"/>
</dbReference>
<dbReference type="SUPFAM" id="SSF57802">
    <property type="entry name" value="Rubredoxin-like"/>
    <property type="match status" value="1"/>
</dbReference>
<dbReference type="EMBL" id="LBSK01000047">
    <property type="protein sequence ID" value="KKQ15267.1"/>
    <property type="molecule type" value="Genomic_DNA"/>
</dbReference>
<dbReference type="Gene3D" id="2.20.28.100">
    <property type="entry name" value="Desulphoferrodoxin, N-terminal domain"/>
    <property type="match status" value="1"/>
</dbReference>
<dbReference type="EC" id="1.15.1.2" evidence="3"/>
<evidence type="ECO:0000256" key="8">
    <source>
        <dbReference type="ARBA" id="ARBA00023004"/>
    </source>
</evidence>
<keyword evidence="6 12" id="KW-0479">Metal-binding</keyword>
<feature type="domain" description="Desulfoferrodoxin N-terminal" evidence="15">
    <location>
        <begin position="26"/>
        <end position="59"/>
    </location>
</feature>
<feature type="domain" description="Desulfoferrodoxin ferrous iron-binding" evidence="14">
    <location>
        <begin position="66"/>
        <end position="148"/>
    </location>
</feature>
<dbReference type="NCBIfam" id="TIGR00332">
    <property type="entry name" value="neela_ferrous"/>
    <property type="match status" value="1"/>
</dbReference>
<comment type="cofactor">
    <cofactor evidence="12">
        <name>Fe(2+)</name>
        <dbReference type="ChEBI" id="CHEBI:29033"/>
    </cofactor>
    <text evidence="12">Binds 1 Fe(2+) ion per subunit. The iron ion 2 is coordinated via four histidines and one cysteine residue.</text>
</comment>
<evidence type="ECO:0000256" key="4">
    <source>
        <dbReference type="ARBA" id="ARBA00014839"/>
    </source>
</evidence>
<evidence type="ECO:0000256" key="2">
    <source>
        <dbReference type="ARBA" id="ARBA00005941"/>
    </source>
</evidence>
<evidence type="ECO:0000256" key="5">
    <source>
        <dbReference type="ARBA" id="ARBA00022448"/>
    </source>
</evidence>
<evidence type="ECO:0000256" key="7">
    <source>
        <dbReference type="ARBA" id="ARBA00022982"/>
    </source>
</evidence>
<feature type="transmembrane region" description="Helical" evidence="13">
    <location>
        <begin position="6"/>
        <end position="25"/>
    </location>
</feature>
<dbReference type="GO" id="GO:0019430">
    <property type="term" value="P:removal of superoxide radicals"/>
    <property type="evidence" value="ECO:0007669"/>
    <property type="project" value="InterPro"/>
</dbReference>
<dbReference type="SUPFAM" id="SSF49367">
    <property type="entry name" value="Superoxide reductase-like"/>
    <property type="match status" value="1"/>
</dbReference>
<reference evidence="16 17" key="1">
    <citation type="journal article" date="2015" name="Nature">
        <title>rRNA introns, odd ribosomes, and small enigmatic genomes across a large radiation of phyla.</title>
        <authorList>
            <person name="Brown C.T."/>
            <person name="Hug L.A."/>
            <person name="Thomas B.C."/>
            <person name="Sharon I."/>
            <person name="Castelle C.J."/>
            <person name="Singh A."/>
            <person name="Wilkins M.J."/>
            <person name="Williams K.H."/>
            <person name="Banfield J.F."/>
        </authorList>
    </citation>
    <scope>NUCLEOTIDE SEQUENCE [LARGE SCALE GENOMIC DNA]</scope>
</reference>
<dbReference type="Proteomes" id="UP000033886">
    <property type="component" value="Unassembled WGS sequence"/>
</dbReference>
<feature type="binding site" evidence="12">
    <location>
        <position position="53"/>
    </location>
    <ligand>
        <name>Fe cation</name>
        <dbReference type="ChEBI" id="CHEBI:24875"/>
        <label>1</label>
    </ligand>
</feature>
<comment type="catalytic activity">
    <reaction evidence="11">
        <text>reduced [rubredoxin] + superoxide + 2 H(+) = oxidized [rubredoxin] + H2O2</text>
        <dbReference type="Rhea" id="RHEA:21324"/>
        <dbReference type="Rhea" id="RHEA-COMP:10302"/>
        <dbReference type="Rhea" id="RHEA-COMP:10303"/>
        <dbReference type="ChEBI" id="CHEBI:15378"/>
        <dbReference type="ChEBI" id="CHEBI:16240"/>
        <dbReference type="ChEBI" id="CHEBI:18421"/>
        <dbReference type="ChEBI" id="CHEBI:29033"/>
        <dbReference type="ChEBI" id="CHEBI:29034"/>
        <dbReference type="EC" id="1.15.1.2"/>
    </reaction>
</comment>
<accession>A0A0G0FBH2</accession>
<feature type="binding site" evidence="12">
    <location>
        <position position="52"/>
    </location>
    <ligand>
        <name>Fe cation</name>
        <dbReference type="ChEBI" id="CHEBI:24875"/>
        <label>1</label>
    </ligand>
</feature>
<dbReference type="NCBIfam" id="TIGR00319">
    <property type="entry name" value="desulf_FeS4"/>
    <property type="match status" value="1"/>
</dbReference>
<keyword evidence="5" id="KW-0813">Transport</keyword>
<dbReference type="Gene3D" id="2.60.40.730">
    <property type="entry name" value="SOR catalytic domain"/>
    <property type="match status" value="1"/>
</dbReference>
<evidence type="ECO:0000256" key="1">
    <source>
        <dbReference type="ARBA" id="ARBA00001973"/>
    </source>
</evidence>
<dbReference type="NCBIfam" id="TIGR00320">
    <property type="entry name" value="dfx_rbo"/>
    <property type="match status" value="1"/>
</dbReference>
<organism evidence="16 17">
    <name type="scientific">candidate division WS6 bacterium GW2011_GWF1_36_8</name>
    <dbReference type="NCBI Taxonomy" id="1619098"/>
    <lineage>
        <taxon>Bacteria</taxon>
        <taxon>Candidatus Dojkabacteria</taxon>
    </lineage>
</organism>
<evidence type="ECO:0000256" key="9">
    <source>
        <dbReference type="ARBA" id="ARBA00024690"/>
    </source>
</evidence>
<evidence type="ECO:0000256" key="3">
    <source>
        <dbReference type="ARBA" id="ARBA00012679"/>
    </source>
</evidence>
<dbReference type="Pfam" id="PF01880">
    <property type="entry name" value="Desulfoferrodox"/>
    <property type="match status" value="1"/>
</dbReference>
<dbReference type="InterPro" id="IPR004793">
    <property type="entry name" value="Desulfoferrodoxin_rbo"/>
</dbReference>
<comment type="cofactor">
    <cofactor evidence="1">
        <name>Cu(2+)</name>
        <dbReference type="ChEBI" id="CHEBI:29036"/>
    </cofactor>
</comment>
<proteinExistence type="inferred from homology"/>
<evidence type="ECO:0000256" key="13">
    <source>
        <dbReference type="SAM" id="Phobius"/>
    </source>
</evidence>
<dbReference type="InterPro" id="IPR036073">
    <property type="entry name" value="Desulfoferrodoxin_Fe-bd_dom_sf"/>
</dbReference>
<comment type="caution">
    <text evidence="16">The sequence shown here is derived from an EMBL/GenBank/DDBJ whole genome shotgun (WGS) entry which is preliminary data.</text>
</comment>
<dbReference type="GO" id="GO:0050605">
    <property type="term" value="F:superoxide reductase activity"/>
    <property type="evidence" value="ECO:0007669"/>
    <property type="project" value="UniProtKB-EC"/>
</dbReference>
<feature type="binding site" evidence="12">
    <location>
        <position position="92"/>
    </location>
    <ligand>
        <name>Fe cation</name>
        <dbReference type="ChEBI" id="CHEBI:24875"/>
        <label>1</label>
    </ligand>
</feature>
<keyword evidence="13" id="KW-0472">Membrane</keyword>
<feature type="binding site" evidence="12">
    <location>
        <position position="98"/>
    </location>
    <ligand>
        <name>Fe cation</name>
        <dbReference type="ChEBI" id="CHEBI:24875"/>
        <label>1</label>
    </ligand>
</feature>
<feature type="binding site" evidence="12">
    <location>
        <position position="141"/>
    </location>
    <ligand>
        <name>Fe cation</name>
        <dbReference type="ChEBI" id="CHEBI:24875"/>
        <label>1</label>
    </ligand>
</feature>
<keyword evidence="13" id="KW-1133">Transmembrane helix</keyword>
<gene>
    <name evidence="16" type="ORF">US29_C0047G0007</name>
</gene>
<dbReference type="PANTHER" id="PTHR36541:SF1">
    <property type="entry name" value="SUPEROXIDE REDUCTASE-RELATED"/>
    <property type="match status" value="1"/>
</dbReference>
<keyword evidence="13" id="KW-0812">Transmembrane</keyword>
<protein>
    <recommendedName>
        <fullName evidence="4">Desulfoferrodoxin</fullName>
        <ecNumber evidence="3">1.15.1.2</ecNumber>
    </recommendedName>
    <alternativeName>
        <fullName evidence="10">Superoxide reductase</fullName>
    </alternativeName>
</protein>
<dbReference type="GO" id="GO:0005506">
    <property type="term" value="F:iron ion binding"/>
    <property type="evidence" value="ECO:0007669"/>
    <property type="project" value="InterPro"/>
</dbReference>
<name>A0A0G0FBH2_9BACT</name>